<feature type="active site" description="Proton donor" evidence="5">
    <location>
        <position position="127"/>
    </location>
</feature>
<dbReference type="EMBL" id="CP036526">
    <property type="protein sequence ID" value="QDT09228.1"/>
    <property type="molecule type" value="Genomic_DNA"/>
</dbReference>
<feature type="binding site" evidence="5">
    <location>
        <position position="193"/>
    </location>
    <ligand>
        <name>[4Fe-4S] cluster</name>
        <dbReference type="ChEBI" id="CHEBI:49883"/>
    </ligand>
</feature>
<keyword evidence="7" id="KW-1185">Reference proteome</keyword>
<feature type="binding site" evidence="5">
    <location>
        <position position="125"/>
    </location>
    <ligand>
        <name>isopentenyl diphosphate</name>
        <dbReference type="ChEBI" id="CHEBI:128769"/>
    </ligand>
</feature>
<evidence type="ECO:0000256" key="1">
    <source>
        <dbReference type="ARBA" id="ARBA00022485"/>
    </source>
</evidence>
<comment type="cofactor">
    <cofactor evidence="5">
        <name>[4Fe-4S] cluster</name>
        <dbReference type="ChEBI" id="CHEBI:49883"/>
    </cofactor>
    <text evidence="5">Binds 1 [4Fe-4S] cluster per subunit.</text>
</comment>
<feature type="binding site" evidence="5">
    <location>
        <position position="40"/>
    </location>
    <ligand>
        <name>(2E)-4-hydroxy-3-methylbut-2-enyl diphosphate</name>
        <dbReference type="ChEBI" id="CHEBI:128753"/>
    </ligand>
</feature>
<proteinExistence type="inferred from homology"/>
<dbReference type="InterPro" id="IPR009078">
    <property type="entry name" value="Ferritin-like_SF"/>
</dbReference>
<feature type="binding site" evidence="5">
    <location>
        <position position="13"/>
    </location>
    <ligand>
        <name>[4Fe-4S] cluster</name>
        <dbReference type="ChEBI" id="CHEBI:49883"/>
    </ligand>
</feature>
<dbReference type="Gene3D" id="3.40.1010.20">
    <property type="entry name" value="4-hydroxy-3-methylbut-2-enyl diphosphate reductase, catalytic domain"/>
    <property type="match status" value="2"/>
</dbReference>
<dbReference type="RefSeq" id="WP_419189713.1">
    <property type="nucleotide sequence ID" value="NZ_CP036526.1"/>
</dbReference>
<feature type="binding site" evidence="5">
    <location>
        <position position="97"/>
    </location>
    <ligand>
        <name>[4Fe-4S] cluster</name>
        <dbReference type="ChEBI" id="CHEBI:49883"/>
    </ligand>
</feature>
<dbReference type="NCBIfam" id="TIGR00216">
    <property type="entry name" value="ispH_lytB"/>
    <property type="match status" value="1"/>
</dbReference>
<feature type="binding site" evidence="5">
    <location>
        <position position="75"/>
    </location>
    <ligand>
        <name>(2E)-4-hydroxy-3-methylbut-2-enyl diphosphate</name>
        <dbReference type="ChEBI" id="CHEBI:128753"/>
    </ligand>
</feature>
<comment type="pathway">
    <text evidence="5">Isoprenoid biosynthesis; isopentenyl diphosphate biosynthesis via DXP pathway; isopentenyl diphosphate from 1-deoxy-D-xylulose 5-phosphate: step 6/6.</text>
</comment>
<dbReference type="CDD" id="cd13944">
    <property type="entry name" value="lytB_ispH"/>
    <property type="match status" value="1"/>
</dbReference>
<dbReference type="InterPro" id="IPR012348">
    <property type="entry name" value="RNR-like"/>
</dbReference>
<dbReference type="SUPFAM" id="SSF47240">
    <property type="entry name" value="Ferritin-like"/>
    <property type="match status" value="1"/>
</dbReference>
<organism evidence="6 7">
    <name type="scientific">Stieleria marina</name>
    <dbReference type="NCBI Taxonomy" id="1930275"/>
    <lineage>
        <taxon>Bacteria</taxon>
        <taxon>Pseudomonadati</taxon>
        <taxon>Planctomycetota</taxon>
        <taxon>Planctomycetia</taxon>
        <taxon>Pirellulales</taxon>
        <taxon>Pirellulaceae</taxon>
        <taxon>Stieleria</taxon>
    </lineage>
</organism>
<keyword evidence="5" id="KW-0414">Isoprene biosynthesis</keyword>
<comment type="pathway">
    <text evidence="5">Isoprenoid biosynthesis; dimethylallyl diphosphate biosynthesis; dimethylallyl diphosphate from (2E)-4-hydroxy-3-methylbutenyl diphosphate: step 1/1.</text>
</comment>
<dbReference type="CDD" id="cd00657">
    <property type="entry name" value="Ferritin_like"/>
    <property type="match status" value="1"/>
</dbReference>
<feature type="binding site" evidence="5">
    <location>
        <position position="223"/>
    </location>
    <ligand>
        <name>(2E)-4-hydroxy-3-methylbut-2-enyl diphosphate</name>
        <dbReference type="ChEBI" id="CHEBI:128753"/>
    </ligand>
</feature>
<comment type="catalytic activity">
    <reaction evidence="5">
        <text>dimethylallyl diphosphate + 2 oxidized [2Fe-2S]-[ferredoxin] + H2O = (2E)-4-hydroxy-3-methylbut-2-enyl diphosphate + 2 reduced [2Fe-2S]-[ferredoxin] + 2 H(+)</text>
        <dbReference type="Rhea" id="RHEA:24825"/>
        <dbReference type="Rhea" id="RHEA-COMP:10000"/>
        <dbReference type="Rhea" id="RHEA-COMP:10001"/>
        <dbReference type="ChEBI" id="CHEBI:15377"/>
        <dbReference type="ChEBI" id="CHEBI:15378"/>
        <dbReference type="ChEBI" id="CHEBI:33737"/>
        <dbReference type="ChEBI" id="CHEBI:33738"/>
        <dbReference type="ChEBI" id="CHEBI:57623"/>
        <dbReference type="ChEBI" id="CHEBI:128753"/>
        <dbReference type="EC" id="1.17.7.4"/>
    </reaction>
</comment>
<dbReference type="GO" id="GO:0051539">
    <property type="term" value="F:4 iron, 4 sulfur cluster binding"/>
    <property type="evidence" value="ECO:0007669"/>
    <property type="project" value="UniProtKB-UniRule"/>
</dbReference>
<keyword evidence="2 5" id="KW-0479">Metal-binding</keyword>
<feature type="binding site" evidence="5">
    <location>
        <position position="125"/>
    </location>
    <ligand>
        <name>dimethylallyl diphosphate</name>
        <dbReference type="ChEBI" id="CHEBI:57623"/>
    </ligand>
</feature>
<dbReference type="UniPathway" id="UPA00056">
    <property type="reaction ID" value="UER00097"/>
</dbReference>
<feature type="binding site" evidence="5">
    <location>
        <position position="163"/>
    </location>
    <ligand>
        <name>(2E)-4-hydroxy-3-methylbut-2-enyl diphosphate</name>
        <dbReference type="ChEBI" id="CHEBI:128753"/>
    </ligand>
</feature>
<sequence>MTQIIRAEHMGFCFGVRDAFQAAQQATQPQKTAIYGELVHNTDVTDALEQREFQLLGESDRDSIPERPIVMVTAHGISDRRRNLLQSSGKELLDTTCPLVRRVHQAATALIDRDHFVVLIGSRNHVEVQGIIEDLPANRCAVVADASEVANYGTPKIGIIAQTTIPDSIAQECRDEIAKQNHQASIRWTNTICRPTRQRQNAVDQLCQKVGLVIVVGGKNSNNTQRLLQRCLSHNVEAYHVQSADELRTDWFVGHQRIGLTAGTSTPDTTIDAVEQELRRITSVRGRRMQRDQVWCDAWSNRDWADYFYDNMNHPPTVAWSKTPTLSATEKAAVIASIQTFQLGESGEGRHICRAAKNWTDRGGDEDYLSALKLFLQEENCHAAWLEKFLQQEGEAILTHHWSDHCFRSVRHLAGLRTSIMVLLTAEILAQVYYLALLRSTDSPTLRTICQRILRDERAHVQFQQNQANVLASRWSRGRRWLVSQAESIGFQIARRIVWHDHRSVFVAAGMNWKAYRDRTSRRWLSARRVR</sequence>
<comment type="catalytic activity">
    <reaction evidence="5">
        <text>isopentenyl diphosphate + 2 oxidized [2Fe-2S]-[ferredoxin] + H2O = (2E)-4-hydroxy-3-methylbut-2-enyl diphosphate + 2 reduced [2Fe-2S]-[ferredoxin] + 2 H(+)</text>
        <dbReference type="Rhea" id="RHEA:24488"/>
        <dbReference type="Rhea" id="RHEA-COMP:10000"/>
        <dbReference type="Rhea" id="RHEA-COMP:10001"/>
        <dbReference type="ChEBI" id="CHEBI:15377"/>
        <dbReference type="ChEBI" id="CHEBI:15378"/>
        <dbReference type="ChEBI" id="CHEBI:33737"/>
        <dbReference type="ChEBI" id="CHEBI:33738"/>
        <dbReference type="ChEBI" id="CHEBI:128753"/>
        <dbReference type="ChEBI" id="CHEBI:128769"/>
        <dbReference type="EC" id="1.17.7.4"/>
    </reaction>
</comment>
<dbReference type="UniPathway" id="UPA00059">
    <property type="reaction ID" value="UER00105"/>
</dbReference>
<accession>A0A517NQ29</accession>
<reference evidence="6 7" key="1">
    <citation type="submission" date="2019-02" db="EMBL/GenBank/DDBJ databases">
        <title>Deep-cultivation of Planctomycetes and their phenomic and genomic characterization uncovers novel biology.</title>
        <authorList>
            <person name="Wiegand S."/>
            <person name="Jogler M."/>
            <person name="Boedeker C."/>
            <person name="Pinto D."/>
            <person name="Vollmers J."/>
            <person name="Rivas-Marin E."/>
            <person name="Kohn T."/>
            <person name="Peeters S.H."/>
            <person name="Heuer A."/>
            <person name="Rast P."/>
            <person name="Oberbeckmann S."/>
            <person name="Bunk B."/>
            <person name="Jeske O."/>
            <person name="Meyerdierks A."/>
            <person name="Storesund J.E."/>
            <person name="Kallscheuer N."/>
            <person name="Luecker S."/>
            <person name="Lage O.M."/>
            <person name="Pohl T."/>
            <person name="Merkel B.J."/>
            <person name="Hornburger P."/>
            <person name="Mueller R.-W."/>
            <person name="Bruemmer F."/>
            <person name="Labrenz M."/>
            <person name="Spormann A.M."/>
            <person name="Op den Camp H."/>
            <person name="Overmann J."/>
            <person name="Amann R."/>
            <person name="Jetten M.S.M."/>
            <person name="Mascher T."/>
            <person name="Medema M.H."/>
            <person name="Devos D.P."/>
            <person name="Kaster A.-K."/>
            <person name="Ovreas L."/>
            <person name="Rohde M."/>
            <person name="Galperin M.Y."/>
            <person name="Jogler C."/>
        </authorList>
    </citation>
    <scope>NUCLEOTIDE SEQUENCE [LARGE SCALE GENOMIC DNA]</scope>
    <source>
        <strain evidence="6 7">K23_9</strain>
    </source>
</reference>
<comment type="similarity">
    <text evidence="5">Belongs to the IspH family.</text>
</comment>
<evidence type="ECO:0000256" key="3">
    <source>
        <dbReference type="ARBA" id="ARBA00023004"/>
    </source>
</evidence>
<comment type="function">
    <text evidence="5">Catalyzes the conversion of 1-hydroxy-2-methyl-2-(E)-butenyl 4-diphosphate (HMBPP) into a mixture of isopentenyl diphosphate (IPP) and dimethylallyl diphosphate (DMAPP). Acts in the terminal step of the DOXP/MEP pathway for isoprenoid precursor biosynthesis.</text>
</comment>
<dbReference type="Pfam" id="PF02401">
    <property type="entry name" value="LYTB"/>
    <property type="match status" value="1"/>
</dbReference>
<dbReference type="GO" id="GO:0019288">
    <property type="term" value="P:isopentenyl diphosphate biosynthetic process, methylerythritol 4-phosphate pathway"/>
    <property type="evidence" value="ECO:0007669"/>
    <property type="project" value="UniProtKB-UniRule"/>
</dbReference>
<feature type="binding site" evidence="5">
    <location>
        <position position="40"/>
    </location>
    <ligand>
        <name>isopentenyl diphosphate</name>
        <dbReference type="ChEBI" id="CHEBI:128769"/>
    </ligand>
</feature>
<feature type="binding site" evidence="5">
    <location>
        <position position="125"/>
    </location>
    <ligand>
        <name>(2E)-4-hydroxy-3-methylbut-2-enyl diphosphate</name>
        <dbReference type="ChEBI" id="CHEBI:128753"/>
    </ligand>
</feature>
<dbReference type="AlphaFoldDB" id="A0A517NQ29"/>
<feature type="binding site" evidence="5">
    <location>
        <position position="223"/>
    </location>
    <ligand>
        <name>dimethylallyl diphosphate</name>
        <dbReference type="ChEBI" id="CHEBI:57623"/>
    </ligand>
</feature>
<feature type="binding site" evidence="5">
    <location>
        <position position="223"/>
    </location>
    <ligand>
        <name>isopentenyl diphosphate</name>
        <dbReference type="ChEBI" id="CHEBI:128769"/>
    </ligand>
</feature>
<dbReference type="GO" id="GO:0016114">
    <property type="term" value="P:terpenoid biosynthetic process"/>
    <property type="evidence" value="ECO:0007669"/>
    <property type="project" value="UniProtKB-UniRule"/>
</dbReference>
<dbReference type="PANTHER" id="PTHR30426:SF0">
    <property type="entry name" value="4-HYDROXY-3-METHYLBUT-2-ENYL DIPHOSPHATE REDUCTASE"/>
    <property type="match status" value="1"/>
</dbReference>
<name>A0A517NQ29_9BACT</name>
<keyword evidence="5 6" id="KW-0560">Oxidoreductase</keyword>
<feature type="binding site" evidence="5">
    <location>
        <position position="40"/>
    </location>
    <ligand>
        <name>dimethylallyl diphosphate</name>
        <dbReference type="ChEBI" id="CHEBI:57623"/>
    </ligand>
</feature>
<feature type="binding site" evidence="5">
    <location>
        <position position="221"/>
    </location>
    <ligand>
        <name>(2E)-4-hydroxy-3-methylbut-2-enyl diphosphate</name>
        <dbReference type="ChEBI" id="CHEBI:128753"/>
    </ligand>
</feature>
<feature type="binding site" evidence="5">
    <location>
        <position position="265"/>
    </location>
    <ligand>
        <name>(2E)-4-hydroxy-3-methylbut-2-enyl diphosphate</name>
        <dbReference type="ChEBI" id="CHEBI:128753"/>
    </ligand>
</feature>
<protein>
    <recommendedName>
        <fullName evidence="5">4-hydroxy-3-methylbut-2-enyl diphosphate reductase</fullName>
        <shortName evidence="5">HMBPP reductase</shortName>
        <ecNumber evidence="5">1.17.7.4</ecNumber>
    </recommendedName>
</protein>
<evidence type="ECO:0000313" key="7">
    <source>
        <dbReference type="Proteomes" id="UP000319817"/>
    </source>
</evidence>
<dbReference type="GO" id="GO:0051745">
    <property type="term" value="F:4-hydroxy-3-methylbut-2-enyl diphosphate reductase activity"/>
    <property type="evidence" value="ECO:0007669"/>
    <property type="project" value="UniProtKB-UniRule"/>
</dbReference>
<gene>
    <name evidence="6" type="primary">ispH_2</name>
    <name evidence="5" type="synonym">ispH</name>
    <name evidence="6" type="ORF">K239x_11730</name>
</gene>
<evidence type="ECO:0000256" key="5">
    <source>
        <dbReference type="HAMAP-Rule" id="MF_00191"/>
    </source>
</evidence>
<feature type="binding site" evidence="5">
    <location>
        <position position="265"/>
    </location>
    <ligand>
        <name>isopentenyl diphosphate</name>
        <dbReference type="ChEBI" id="CHEBI:128769"/>
    </ligand>
</feature>
<feature type="binding site" evidence="5">
    <location>
        <position position="75"/>
    </location>
    <ligand>
        <name>dimethylallyl diphosphate</name>
        <dbReference type="ChEBI" id="CHEBI:57623"/>
    </ligand>
</feature>
<evidence type="ECO:0000256" key="4">
    <source>
        <dbReference type="ARBA" id="ARBA00023014"/>
    </source>
</evidence>
<comment type="caution">
    <text evidence="5">Lacks conserved residue(s) required for the propagation of feature annotation.</text>
</comment>
<dbReference type="GO" id="GO:0046872">
    <property type="term" value="F:metal ion binding"/>
    <property type="evidence" value="ECO:0007669"/>
    <property type="project" value="UniProtKB-KW"/>
</dbReference>
<dbReference type="HAMAP" id="MF_00191">
    <property type="entry name" value="IspH"/>
    <property type="match status" value="1"/>
</dbReference>
<feature type="binding site" evidence="5">
    <location>
        <position position="75"/>
    </location>
    <ligand>
        <name>isopentenyl diphosphate</name>
        <dbReference type="ChEBI" id="CHEBI:128769"/>
    </ligand>
</feature>
<keyword evidence="4 5" id="KW-0411">Iron-sulfur</keyword>
<dbReference type="Proteomes" id="UP000319817">
    <property type="component" value="Chromosome"/>
</dbReference>
<keyword evidence="3 5" id="KW-0408">Iron</keyword>
<feature type="binding site" evidence="5">
    <location>
        <position position="221"/>
    </location>
    <ligand>
        <name>isopentenyl diphosphate</name>
        <dbReference type="ChEBI" id="CHEBI:128769"/>
    </ligand>
</feature>
<dbReference type="PANTHER" id="PTHR30426">
    <property type="entry name" value="4-HYDROXY-3-METHYLBUT-2-ENYL DIPHOSPHATE REDUCTASE"/>
    <property type="match status" value="1"/>
</dbReference>
<keyword evidence="1 5" id="KW-0004">4Fe-4S</keyword>
<dbReference type="GO" id="GO:0050992">
    <property type="term" value="P:dimethylallyl diphosphate biosynthetic process"/>
    <property type="evidence" value="ECO:0007669"/>
    <property type="project" value="UniProtKB-UniRule"/>
</dbReference>
<dbReference type="EC" id="1.17.7.4" evidence="5"/>
<feature type="binding site" evidence="5">
    <location>
        <position position="265"/>
    </location>
    <ligand>
        <name>dimethylallyl diphosphate</name>
        <dbReference type="ChEBI" id="CHEBI:57623"/>
    </ligand>
</feature>
<evidence type="ECO:0000256" key="2">
    <source>
        <dbReference type="ARBA" id="ARBA00022723"/>
    </source>
</evidence>
<dbReference type="Gene3D" id="3.40.50.11270">
    <property type="match status" value="1"/>
</dbReference>
<dbReference type="InterPro" id="IPR003451">
    <property type="entry name" value="LytB/IspH"/>
</dbReference>
<feature type="binding site" evidence="5">
    <location>
        <position position="221"/>
    </location>
    <ligand>
        <name>dimethylallyl diphosphate</name>
        <dbReference type="ChEBI" id="CHEBI:57623"/>
    </ligand>
</feature>
<dbReference type="Gene3D" id="1.10.620.20">
    <property type="entry name" value="Ribonucleotide Reductase, subunit A"/>
    <property type="match status" value="1"/>
</dbReference>
<evidence type="ECO:0000313" key="6">
    <source>
        <dbReference type="EMBL" id="QDT09228.1"/>
    </source>
</evidence>